<name>A0A6J5QVP7_9CAUD</name>
<proteinExistence type="predicted"/>
<protein>
    <submittedName>
        <fullName evidence="1">Uncharacterized protein</fullName>
    </submittedName>
</protein>
<organism evidence="1">
    <name type="scientific">uncultured Caudovirales phage</name>
    <dbReference type="NCBI Taxonomy" id="2100421"/>
    <lineage>
        <taxon>Viruses</taxon>
        <taxon>Duplodnaviria</taxon>
        <taxon>Heunggongvirae</taxon>
        <taxon>Uroviricota</taxon>
        <taxon>Caudoviricetes</taxon>
        <taxon>Peduoviridae</taxon>
        <taxon>Maltschvirus</taxon>
        <taxon>Maltschvirus maltsch</taxon>
    </lineage>
</organism>
<evidence type="ECO:0000313" key="1">
    <source>
        <dbReference type="EMBL" id="CAB4188650.1"/>
    </source>
</evidence>
<accession>A0A6J5QVP7</accession>
<reference evidence="1" key="1">
    <citation type="submission" date="2020-05" db="EMBL/GenBank/DDBJ databases">
        <authorList>
            <person name="Chiriac C."/>
            <person name="Salcher M."/>
            <person name="Ghai R."/>
            <person name="Kavagutti S V."/>
        </authorList>
    </citation>
    <scope>NUCLEOTIDE SEQUENCE</scope>
</reference>
<sequence>MEQQPNVIEAINVEKTGEEGNKPPEQIIKEDSERQGLSADLVFRKLAGLKKTSNQVRTIQIGNTVFLVTQVQPGTVECHIFTNEPPNVIGQRYVALVKLLKSKGMKQGYTYSDEPGFKRVAESTGLPVKVSQTTMNIGNQIKPVYRYDMEF</sequence>
<dbReference type="EMBL" id="LR797128">
    <property type="protein sequence ID" value="CAB4188650.1"/>
    <property type="molecule type" value="Genomic_DNA"/>
</dbReference>
<gene>
    <name evidence="1" type="ORF">UFOVP1174_56</name>
</gene>